<comment type="caution">
    <text evidence="1">The sequence shown here is derived from an EMBL/GenBank/DDBJ whole genome shotgun (WGS) entry which is preliminary data.</text>
</comment>
<reference evidence="1 2" key="1">
    <citation type="submission" date="2020-08" db="EMBL/GenBank/DDBJ databases">
        <title>Genomic Encyclopedia of Type Strains, Phase IV (KMG-IV): sequencing the most valuable type-strain genomes for metagenomic binning, comparative biology and taxonomic classification.</title>
        <authorList>
            <person name="Goeker M."/>
        </authorList>
    </citation>
    <scope>NUCLEOTIDE SEQUENCE [LARGE SCALE GENOMIC DNA]</scope>
    <source>
        <strain evidence="1 2">DSM 105074</strain>
    </source>
</reference>
<dbReference type="EMBL" id="JACHGF010000002">
    <property type="protein sequence ID" value="MBB5283160.1"/>
    <property type="molecule type" value="Genomic_DNA"/>
</dbReference>
<protein>
    <submittedName>
        <fullName evidence="1">Uncharacterized protein</fullName>
    </submittedName>
</protein>
<gene>
    <name evidence="1" type="ORF">HNQ92_001286</name>
</gene>
<dbReference type="Proteomes" id="UP000557307">
    <property type="component" value="Unassembled WGS sequence"/>
</dbReference>
<proteinExistence type="predicted"/>
<evidence type="ECO:0000313" key="2">
    <source>
        <dbReference type="Proteomes" id="UP000557307"/>
    </source>
</evidence>
<evidence type="ECO:0000313" key="1">
    <source>
        <dbReference type="EMBL" id="MBB5283160.1"/>
    </source>
</evidence>
<organism evidence="1 2">
    <name type="scientific">Rhabdobacter roseus</name>
    <dbReference type="NCBI Taxonomy" id="1655419"/>
    <lineage>
        <taxon>Bacteria</taxon>
        <taxon>Pseudomonadati</taxon>
        <taxon>Bacteroidota</taxon>
        <taxon>Cytophagia</taxon>
        <taxon>Cytophagales</taxon>
        <taxon>Cytophagaceae</taxon>
        <taxon>Rhabdobacter</taxon>
    </lineage>
</organism>
<dbReference type="AlphaFoldDB" id="A0A840TT26"/>
<accession>A0A840TT26</accession>
<name>A0A840TT26_9BACT</name>
<sequence>MDLCYSTNDPLHFNYGYLGSSYVTGSDTISVKPGDGVSALGQTITMGIGNVGITEQGAPIDPPPYHFYIQTPAFKKDPIAFLREEFVVGRKLDFDVSLVPLEKRTAEFYRTKYHINLWVLYPDPPHYSRRSMHLTSSREQDPETAYLKVLEFEEREDGSFDLALAFRCKLYGGIHDKDSRLFGEVTNGIIRLNLK</sequence>
<keyword evidence="2" id="KW-1185">Reference proteome</keyword>
<dbReference type="RefSeq" id="WP_184172311.1">
    <property type="nucleotide sequence ID" value="NZ_JACHGF010000002.1"/>
</dbReference>